<dbReference type="AlphaFoldDB" id="A0A150J4U0"/>
<comment type="caution">
    <text evidence="3">The sequence shown here is derived from an EMBL/GenBank/DDBJ whole genome shotgun (WGS) entry which is preliminary data.</text>
</comment>
<protein>
    <submittedName>
        <fullName evidence="3">Putative snRNP Sm-like protein</fullName>
    </submittedName>
</protein>
<dbReference type="SMART" id="SM00651">
    <property type="entry name" value="Sm"/>
    <property type="match status" value="1"/>
</dbReference>
<dbReference type="GO" id="GO:0003723">
    <property type="term" value="F:RNA binding"/>
    <property type="evidence" value="ECO:0007669"/>
    <property type="project" value="InterPro"/>
</dbReference>
<feature type="domain" description="Sm" evidence="2">
    <location>
        <begin position="21"/>
        <end position="79"/>
    </location>
</feature>
<dbReference type="STRING" id="1705564.APG08_01108"/>
<gene>
    <name evidence="3" type="ORF">AMQ22_00917</name>
</gene>
<dbReference type="InterPro" id="IPR010920">
    <property type="entry name" value="LSM_dom_sf"/>
</dbReference>
<dbReference type="EMBL" id="LNGC01000029">
    <property type="protein sequence ID" value="KYC52240.1"/>
    <property type="molecule type" value="Genomic_DNA"/>
</dbReference>
<feature type="compositionally biased region" description="Acidic residues" evidence="1">
    <location>
        <begin position="1"/>
        <end position="14"/>
    </location>
</feature>
<name>A0A150J4U0_9EURY</name>
<proteinExistence type="predicted"/>
<organism evidence="3 4">
    <name type="scientific">Candidatus Methanofastidiosum methylothiophilum</name>
    <dbReference type="NCBI Taxonomy" id="1705564"/>
    <lineage>
        <taxon>Archaea</taxon>
        <taxon>Methanobacteriati</taxon>
        <taxon>Methanobacteriota</taxon>
        <taxon>Stenosarchaea group</taxon>
        <taxon>Candidatus Methanofastidiosia</taxon>
        <taxon>Candidatus Methanofastidiosales</taxon>
        <taxon>Candidatus Methanofastidiosaceae</taxon>
        <taxon>Candidatus Methanofastidiosum</taxon>
    </lineage>
</organism>
<dbReference type="Gene3D" id="2.30.30.100">
    <property type="match status" value="1"/>
</dbReference>
<evidence type="ECO:0000256" key="1">
    <source>
        <dbReference type="SAM" id="MobiDB-lite"/>
    </source>
</evidence>
<evidence type="ECO:0000313" key="3">
    <source>
        <dbReference type="EMBL" id="KYC52240.1"/>
    </source>
</evidence>
<dbReference type="Proteomes" id="UP000075398">
    <property type="component" value="Unassembled WGS sequence"/>
</dbReference>
<dbReference type="InterPro" id="IPR001163">
    <property type="entry name" value="Sm_dom_euk/arc"/>
</dbReference>
<dbReference type="InterPro" id="IPR047575">
    <property type="entry name" value="Sm"/>
</dbReference>
<evidence type="ECO:0000313" key="4">
    <source>
        <dbReference type="Proteomes" id="UP000075398"/>
    </source>
</evidence>
<feature type="region of interest" description="Disordered" evidence="1">
    <location>
        <begin position="1"/>
        <end position="20"/>
    </location>
</feature>
<evidence type="ECO:0000259" key="2">
    <source>
        <dbReference type="PROSITE" id="PS52002"/>
    </source>
</evidence>
<sequence>MDDREENFEQDEEYQSAGAEKPFDIVHNNIGGIVSLVLKDGRKIDGTLAGYDLELNLVMENVKILRGENVKEMGLIIVRRNNILAIGDHVLT</sequence>
<accession>A0A150J4U0</accession>
<dbReference type="Pfam" id="PF01423">
    <property type="entry name" value="LSM"/>
    <property type="match status" value="1"/>
</dbReference>
<dbReference type="SUPFAM" id="SSF50182">
    <property type="entry name" value="Sm-like ribonucleoproteins"/>
    <property type="match status" value="1"/>
</dbReference>
<reference evidence="3 4" key="1">
    <citation type="journal article" date="2016" name="ISME J.">
        <title>Chasing the elusive Euryarchaeota class WSA2: genomes reveal a uniquely fastidious methyl-reducing methanogen.</title>
        <authorList>
            <person name="Nobu M.K."/>
            <person name="Narihiro T."/>
            <person name="Kuroda K."/>
            <person name="Mei R."/>
            <person name="Liu W.T."/>
        </authorList>
    </citation>
    <scope>NUCLEOTIDE SEQUENCE [LARGE SCALE GENOMIC DNA]</scope>
    <source>
        <strain evidence="3">U1lsi0528_Bin055</strain>
    </source>
</reference>
<dbReference type="PROSITE" id="PS52002">
    <property type="entry name" value="SM"/>
    <property type="match status" value="1"/>
</dbReference>